<evidence type="ECO:0000256" key="2">
    <source>
        <dbReference type="ARBA" id="ARBA00009810"/>
    </source>
</evidence>
<keyword evidence="12" id="KW-0732">Signal</keyword>
<keyword evidence="8 15" id="KW-0675">Receptor</keyword>
<dbReference type="SUPFAM" id="SSF56935">
    <property type="entry name" value="Porins"/>
    <property type="match status" value="1"/>
</dbReference>
<dbReference type="PROSITE" id="PS52016">
    <property type="entry name" value="TONB_DEPENDENT_REC_3"/>
    <property type="match status" value="1"/>
</dbReference>
<dbReference type="InterPro" id="IPR010105">
    <property type="entry name" value="TonB_sidphr_rcpt"/>
</dbReference>
<evidence type="ECO:0000313" key="15">
    <source>
        <dbReference type="EMBL" id="AIY43937.1"/>
    </source>
</evidence>
<feature type="domain" description="TonB-dependent receptor plug" evidence="14">
    <location>
        <begin position="64"/>
        <end position="164"/>
    </location>
</feature>
<organism evidence="15 16">
    <name type="scientific">Collimonas arenae</name>
    <dbReference type="NCBI Taxonomy" id="279058"/>
    <lineage>
        <taxon>Bacteria</taxon>
        <taxon>Pseudomonadati</taxon>
        <taxon>Pseudomonadota</taxon>
        <taxon>Betaproteobacteria</taxon>
        <taxon>Burkholderiales</taxon>
        <taxon>Oxalobacteraceae</taxon>
        <taxon>Collimonas</taxon>
    </lineage>
</organism>
<name>A0A0A1FLW1_9BURK</name>
<dbReference type="Pfam" id="PF00593">
    <property type="entry name" value="TonB_dep_Rec_b-barrel"/>
    <property type="match status" value="1"/>
</dbReference>
<evidence type="ECO:0000256" key="4">
    <source>
        <dbReference type="ARBA" id="ARBA00022452"/>
    </source>
</evidence>
<evidence type="ECO:0000256" key="11">
    <source>
        <dbReference type="RuleBase" id="RU003357"/>
    </source>
</evidence>
<keyword evidence="6 11" id="KW-0798">TonB box</keyword>
<evidence type="ECO:0000256" key="7">
    <source>
        <dbReference type="ARBA" id="ARBA00023136"/>
    </source>
</evidence>
<keyword evidence="5 10" id="KW-0812">Transmembrane</keyword>
<evidence type="ECO:0000256" key="5">
    <source>
        <dbReference type="ARBA" id="ARBA00022692"/>
    </source>
</evidence>
<dbReference type="GO" id="GO:0015344">
    <property type="term" value="F:siderophore uptake transmembrane transporter activity"/>
    <property type="evidence" value="ECO:0007669"/>
    <property type="project" value="TreeGrafter"/>
</dbReference>
<feature type="chain" id="PRO_5001983585" evidence="12">
    <location>
        <begin position="22"/>
        <end position="728"/>
    </location>
</feature>
<dbReference type="InterPro" id="IPR036942">
    <property type="entry name" value="Beta-barrel_TonB_sf"/>
</dbReference>
<dbReference type="CDD" id="cd01347">
    <property type="entry name" value="ligand_gated_channel"/>
    <property type="match status" value="1"/>
</dbReference>
<dbReference type="InterPro" id="IPR000531">
    <property type="entry name" value="Beta-barrel_TonB"/>
</dbReference>
<reference evidence="16" key="1">
    <citation type="journal article" date="2014" name="Soil Biol. Biochem.">
        <title>Structure and function of bacterial communities in ageing soils: Insights from the Mendocino ecological staircase.</title>
        <authorList>
            <person name="Uroz S."/>
            <person name="Tech J.J."/>
            <person name="Sawaya N.A."/>
            <person name="Frey-Klett P."/>
            <person name="Leveau J.H.J."/>
        </authorList>
    </citation>
    <scope>NUCLEOTIDE SEQUENCE [LARGE SCALE GENOMIC DNA]</scope>
    <source>
        <strain evidence="16">Cal35</strain>
    </source>
</reference>
<keyword evidence="3 10" id="KW-0813">Transport</keyword>
<gene>
    <name evidence="15" type="primary">btuB</name>
    <name evidence="15" type="ORF">LT85_4779</name>
</gene>
<evidence type="ECO:0000256" key="12">
    <source>
        <dbReference type="SAM" id="SignalP"/>
    </source>
</evidence>
<accession>A0A0A1FLW1</accession>
<dbReference type="InterPro" id="IPR037066">
    <property type="entry name" value="Plug_dom_sf"/>
</dbReference>
<sequence length="728" mass="78958">MALAVFAACNLIGMMTGTSHAATPQTQPETTLDVVHVSATREAPNAQLPLDETGSTGSRLGLTLRETPASVSIVDRAAIEARGASDTQQILKGVPGITASSPPGSAGFVSYRGFSGSQITQLFNGITVQYDTIAARPVDSWIYDRVEAVGGASSFLYGAGAVGGSINYITKLANRDGNATQLFGSYGSHNTSVLAFGLNRKISDDRQGIANYFRIDASRSAGDGYVDGVSRRANNIALSLLSDFTPNLSHTLAYEYQKETVKRPYWGTPLLNPILGDGRIDSGIRFKNYNASDALYQQNVQWLRSILDYRLSSQTSVKNTFYRYTALRDFRNVEEYRYNADNSQIIRSGALLQRHDQELIGDRLEVQHRGKLGKLASDWAGGIDYSVNKTTRFPRSLPGPVSTVDPYDFSTGSFFAIPGMQPGFSPDRTNHVSTFSAFLENRTRLLPNLSLVSGLRHDEITLEVDNKRVASASNPAYFKRNYAPTTGRAGLVLDITPHANVYIQYSTAADPPAGILSTASLGQVRDFNLSTGRQVEIGSKADFWNGCGNATLAAYSIKRKNLAVADPNNPTMTLPVGAQSSKGVELAFGLRPLDDLRIQGNLALVSAQFDDFTENVGGVSVSRAGKRPTNTPSRVANLWLDYRFLRDWNIGADARYVSSVYGNTANTVSAPAYTIYGASLSYRLQKSSSVALRVKNLTDKIYADNITSTPMFYLGAPRSVELALSVDL</sequence>
<evidence type="ECO:0000259" key="14">
    <source>
        <dbReference type="Pfam" id="PF07715"/>
    </source>
</evidence>
<dbReference type="HOGENOM" id="CLU_008287_9_2_4"/>
<dbReference type="GO" id="GO:0009279">
    <property type="term" value="C:cell outer membrane"/>
    <property type="evidence" value="ECO:0007669"/>
    <property type="project" value="UniProtKB-SubCell"/>
</dbReference>
<evidence type="ECO:0000256" key="6">
    <source>
        <dbReference type="ARBA" id="ARBA00023077"/>
    </source>
</evidence>
<protein>
    <submittedName>
        <fullName evidence="15">Outer membrane vitamin B12 receptor BtuB</fullName>
    </submittedName>
</protein>
<dbReference type="Gene3D" id="2.40.170.20">
    <property type="entry name" value="TonB-dependent receptor, beta-barrel domain"/>
    <property type="match status" value="1"/>
</dbReference>
<evidence type="ECO:0000256" key="9">
    <source>
        <dbReference type="ARBA" id="ARBA00023237"/>
    </source>
</evidence>
<evidence type="ECO:0000256" key="1">
    <source>
        <dbReference type="ARBA" id="ARBA00004571"/>
    </source>
</evidence>
<evidence type="ECO:0000313" key="16">
    <source>
        <dbReference type="Proteomes" id="UP000030302"/>
    </source>
</evidence>
<proteinExistence type="inferred from homology"/>
<dbReference type="AlphaFoldDB" id="A0A0A1FLW1"/>
<evidence type="ECO:0000259" key="13">
    <source>
        <dbReference type="Pfam" id="PF00593"/>
    </source>
</evidence>
<keyword evidence="4 10" id="KW-1134">Transmembrane beta strand</keyword>
<dbReference type="Proteomes" id="UP000030302">
    <property type="component" value="Chromosome"/>
</dbReference>
<dbReference type="EMBL" id="CP009962">
    <property type="protein sequence ID" value="AIY43937.1"/>
    <property type="molecule type" value="Genomic_DNA"/>
</dbReference>
<evidence type="ECO:0000256" key="10">
    <source>
        <dbReference type="PROSITE-ProRule" id="PRU01360"/>
    </source>
</evidence>
<dbReference type="GO" id="GO:0038023">
    <property type="term" value="F:signaling receptor activity"/>
    <property type="evidence" value="ECO:0007669"/>
    <property type="project" value="InterPro"/>
</dbReference>
<dbReference type="InterPro" id="IPR039426">
    <property type="entry name" value="TonB-dep_rcpt-like"/>
</dbReference>
<keyword evidence="16" id="KW-1185">Reference proteome</keyword>
<evidence type="ECO:0000256" key="8">
    <source>
        <dbReference type="ARBA" id="ARBA00023170"/>
    </source>
</evidence>
<keyword evidence="7 10" id="KW-0472">Membrane</keyword>
<dbReference type="STRING" id="279058.LT85_4779"/>
<dbReference type="InterPro" id="IPR012910">
    <property type="entry name" value="Plug_dom"/>
</dbReference>
<comment type="subcellular location">
    <subcellularLocation>
        <location evidence="1 10">Cell outer membrane</location>
        <topology evidence="1 10">Multi-pass membrane protein</topology>
    </subcellularLocation>
</comment>
<evidence type="ECO:0000256" key="3">
    <source>
        <dbReference type="ARBA" id="ARBA00022448"/>
    </source>
</evidence>
<feature type="signal peptide" evidence="12">
    <location>
        <begin position="1"/>
        <end position="21"/>
    </location>
</feature>
<keyword evidence="9 10" id="KW-0998">Cell outer membrane</keyword>
<feature type="domain" description="TonB-dependent receptor-like beta-barrel" evidence="13">
    <location>
        <begin position="266"/>
        <end position="697"/>
    </location>
</feature>
<comment type="similarity">
    <text evidence="2 10 11">Belongs to the TonB-dependent receptor family.</text>
</comment>
<dbReference type="KEGG" id="care:LT85_4779"/>
<dbReference type="Gene3D" id="2.170.130.10">
    <property type="entry name" value="TonB-dependent receptor, plug domain"/>
    <property type="match status" value="1"/>
</dbReference>
<dbReference type="PANTHER" id="PTHR32552:SF84">
    <property type="entry name" value="TONB-DEPENDENT RECEPTOR-RELATED"/>
    <property type="match status" value="1"/>
</dbReference>
<dbReference type="Pfam" id="PF07715">
    <property type="entry name" value="Plug"/>
    <property type="match status" value="1"/>
</dbReference>
<dbReference type="NCBIfam" id="TIGR01783">
    <property type="entry name" value="TonB-siderophor"/>
    <property type="match status" value="1"/>
</dbReference>
<dbReference type="PANTHER" id="PTHR32552">
    <property type="entry name" value="FERRICHROME IRON RECEPTOR-RELATED"/>
    <property type="match status" value="1"/>
</dbReference>
<dbReference type="GO" id="GO:0015891">
    <property type="term" value="P:siderophore transport"/>
    <property type="evidence" value="ECO:0007669"/>
    <property type="project" value="InterPro"/>
</dbReference>